<dbReference type="InterPro" id="IPR016187">
    <property type="entry name" value="CTDL_fold"/>
</dbReference>
<feature type="non-terminal residue" evidence="3">
    <location>
        <position position="974"/>
    </location>
</feature>
<feature type="domain" description="C-type lectin" evidence="2">
    <location>
        <begin position="1"/>
        <end position="116"/>
    </location>
</feature>
<comment type="caution">
    <text evidence="3">The sequence shown here is derived from an EMBL/GenBank/DDBJ whole genome shotgun (WGS) entry which is preliminary data.</text>
</comment>
<feature type="domain" description="C-type lectin" evidence="2">
    <location>
        <begin position="767"/>
        <end position="880"/>
    </location>
</feature>
<dbReference type="PANTHER" id="PTHR45784:SF3">
    <property type="entry name" value="C-TYPE LECTIN DOMAIN FAMILY 4 MEMBER K-LIKE-RELATED"/>
    <property type="match status" value="1"/>
</dbReference>
<feature type="domain" description="C-type lectin" evidence="2">
    <location>
        <begin position="879"/>
        <end position="974"/>
    </location>
</feature>
<evidence type="ECO:0000313" key="4">
    <source>
        <dbReference type="Proteomes" id="UP001205998"/>
    </source>
</evidence>
<evidence type="ECO:0000259" key="2">
    <source>
        <dbReference type="PROSITE" id="PS50041"/>
    </source>
</evidence>
<sequence length="974" mass="113974">HHYDLVIKLKTWTDAINYCRANFTDLAKILSDTDWLRFKKELARKGLVEPVWVGLYNDIDSWRWSLNNLPLKYVTYTNWYPGEPQNLYGIESCVAMGSDNRWYDVPCSQLRTFICYNVSVSVLRTAPYHYDLIMTPSTWKDAQAYCRLMYTDLATVLSDTDWLRVKKVSTSKGLITPAWSGLYNDIYNWRWAINNVPLTDTNYTNWSPGQPDNYKRFEMCTIIADNNQWYDEICYSLQPFICYDGGIPHKYDLIMTKMPWADAQIYCREKYTDIATVVSNADSQRLNKEAASKGLATPAWVGLYDDIKSWRWSLNNLLLLDVGYTSWSSGQPNNALSLESCVAVGVYGNWYDTACYFVRAIVCYDGNNQWYDINCYILRPFICYDVVNSILQNVTHKYYLIMTPVTWSSAQNYCRVIYTDLATIESDNDWVRFNKLITSQHIKAPFWVGLYNDIDSWRWSFNEVPLQNTTFRKWGSGDPDNNHGRESCGIINNDGYWWDAYCYDLRPFICYNVIISIMQAVPHEYHLITTKVTWSSAQNYCRLMYTDLANIETDNDWVRLNKLITSQNIKTAFWVGLYNDINSWRWSFNEVPLQYTTFRQWGSGEPNNYKGRESCAIINNNGYWWDAYCYDLRPFICYNSTNSGADMFVGVTSPRLTWSDAQTYCRTFHTDLATVTNSADNKLLAQLASVMSSICYWIGLYRDTWKWSDGTKVSNLQWSNRQPNNYWKNENCGLHYTLFEDDNCTNLRFFMCHTIIISIMQTVPHEYHLITTKVTWSSAQNYCRVMYTDLATIESDNDWVRLNKLITSQNIKAPFWVGLYNDIDSWRWSFNEVPLQYTTFRQWGSGDPDNNKGRESCGIINNDGYWWDAYCYDLRPFICYNSTNSGADRFVAVTSPMLTWSDAQTYCRTFYTDLATVTNSTDNDLLAQLASVMSSISYWIGLYRDTWKWSDGTTVSNLQWSNRQPNNYWKNENC</sequence>
<feature type="domain" description="C-type lectin" evidence="2">
    <location>
        <begin position="125"/>
        <end position="243"/>
    </location>
</feature>
<keyword evidence="4" id="KW-1185">Reference proteome</keyword>
<evidence type="ECO:0000256" key="1">
    <source>
        <dbReference type="ARBA" id="ARBA00023157"/>
    </source>
</evidence>
<dbReference type="PROSITE" id="PS00615">
    <property type="entry name" value="C_TYPE_LECTIN_1"/>
    <property type="match status" value="5"/>
</dbReference>
<gene>
    <name evidence="3" type="ORF">C0J50_20291</name>
</gene>
<protein>
    <submittedName>
        <fullName evidence="3">C-type mannose receptor 2-like</fullName>
    </submittedName>
</protein>
<dbReference type="InterPro" id="IPR016186">
    <property type="entry name" value="C-type_lectin-like/link_sf"/>
</dbReference>
<dbReference type="AlphaFoldDB" id="A0AAD5FK74"/>
<dbReference type="Proteomes" id="UP001205998">
    <property type="component" value="Unassembled WGS sequence"/>
</dbReference>
<keyword evidence="1" id="KW-1015">Disulfide bond</keyword>
<dbReference type="PANTHER" id="PTHR45784">
    <property type="entry name" value="C-TYPE LECTIN DOMAIN FAMILY 20 MEMBER A-RELATED"/>
    <property type="match status" value="1"/>
</dbReference>
<dbReference type="PROSITE" id="PS50041">
    <property type="entry name" value="C_TYPE_LECTIN_2"/>
    <property type="match status" value="8"/>
</dbReference>
<organism evidence="3 4">
    <name type="scientific">Silurus asotus</name>
    <name type="common">Amur catfish</name>
    <name type="synonym">Parasilurus asotus</name>
    <dbReference type="NCBI Taxonomy" id="30991"/>
    <lineage>
        <taxon>Eukaryota</taxon>
        <taxon>Metazoa</taxon>
        <taxon>Chordata</taxon>
        <taxon>Craniata</taxon>
        <taxon>Vertebrata</taxon>
        <taxon>Euteleostomi</taxon>
        <taxon>Actinopterygii</taxon>
        <taxon>Neopterygii</taxon>
        <taxon>Teleostei</taxon>
        <taxon>Ostariophysi</taxon>
        <taxon>Siluriformes</taxon>
        <taxon>Siluridae</taxon>
        <taxon>Silurus</taxon>
    </lineage>
</organism>
<name>A0AAD5FK74_SILAS</name>
<dbReference type="SUPFAM" id="SSF56436">
    <property type="entry name" value="C-type lectin-like"/>
    <property type="match status" value="8"/>
</dbReference>
<feature type="domain" description="C-type lectin" evidence="2">
    <location>
        <begin position="637"/>
        <end position="753"/>
    </location>
</feature>
<dbReference type="Pfam" id="PF00059">
    <property type="entry name" value="Lectin_C"/>
    <property type="match status" value="8"/>
</dbReference>
<dbReference type="Gene3D" id="3.10.100.10">
    <property type="entry name" value="Mannose-Binding Protein A, subunit A"/>
    <property type="match status" value="8"/>
</dbReference>
<dbReference type="InterPro" id="IPR018378">
    <property type="entry name" value="C-type_lectin_CS"/>
</dbReference>
<evidence type="ECO:0000313" key="3">
    <source>
        <dbReference type="EMBL" id="KAI5620125.1"/>
    </source>
</evidence>
<dbReference type="EMBL" id="MU551651">
    <property type="protein sequence ID" value="KAI5620125.1"/>
    <property type="molecule type" value="Genomic_DNA"/>
</dbReference>
<feature type="domain" description="C-type lectin" evidence="2">
    <location>
        <begin position="251"/>
        <end position="364"/>
    </location>
</feature>
<dbReference type="InterPro" id="IPR001304">
    <property type="entry name" value="C-type_lectin-like"/>
</dbReference>
<reference evidence="3" key="1">
    <citation type="submission" date="2018-07" db="EMBL/GenBank/DDBJ databases">
        <title>Comparative genomics of catfishes provides insights into carnivory and benthic adaptation.</title>
        <authorList>
            <person name="Zhang Y."/>
            <person name="Wang D."/>
            <person name="Peng Z."/>
            <person name="Zheng S."/>
            <person name="Shao F."/>
            <person name="Tao W."/>
        </authorList>
    </citation>
    <scope>NUCLEOTIDE SEQUENCE</scope>
    <source>
        <strain evidence="3">Chongqing</strain>
    </source>
</reference>
<dbReference type="SMART" id="SM00034">
    <property type="entry name" value="CLECT"/>
    <property type="match status" value="8"/>
</dbReference>
<proteinExistence type="predicted"/>
<feature type="non-terminal residue" evidence="3">
    <location>
        <position position="1"/>
    </location>
</feature>
<feature type="domain" description="C-type lectin" evidence="2">
    <location>
        <begin position="525"/>
        <end position="638"/>
    </location>
</feature>
<keyword evidence="3" id="KW-0675">Receptor</keyword>
<feature type="domain" description="C-type lectin" evidence="2">
    <location>
        <begin position="398"/>
        <end position="511"/>
    </location>
</feature>
<accession>A0AAD5FK74</accession>